<comment type="caution">
    <text evidence="1">The sequence shown here is derived from an EMBL/GenBank/DDBJ whole genome shotgun (WGS) entry which is preliminary data.</text>
</comment>
<dbReference type="Proteomes" id="UP001062846">
    <property type="component" value="Chromosome 1"/>
</dbReference>
<sequence>MVGKLEKSYLEVLGLCCSSEVTLIERILKSLDGVIEISVIIPTKTLVCGESFEKHTSTIKMAGFGRDRSVRLIEKQDLSSNVPEAAALNRERLEANVKLHGEIKSQYRWPEIWVMGCGLLLALSFFKYVYQPFQWLAVGAVAVGILPIIFKSIAAIRNCTLNVNILILIAVGGTLALQDFSEAGTIVFIYAISQWLESTASYKALAVMSLLTSIAPQKAILAESGSQVDVKDVPLNTVVIVKAGDAIPIDGIVVEGQSEVDEKMLTGEPFPVFKQLNDTVWAGTINLNGYIKVKTVAIAEDCVVARMTKLVEDSHRRKSKTERLVDTCAKYYIPGVVLLSAGLAVIPAALRVDNETQWFYLAIVVLVSGCPCALILSTPVANFCALTKAATTGLLVKGGEYLEILAKVKTVAFDKTGTITRGEFVVTDFQCLCDDISFNTLLYWVSSIESKSSHPMAAALVDYSRLHAIEPKPEDVQDFQNFPGEGISGKIDGKYIHVGNRRIAARAGCTTEAVPNKLEDALDEVRAELLPVDKATIIQDLKNKGTVAMIGDGMNDAPALATADIGISMGISGSALATETGDMILMSNDIRKIPEAVRLARRARKKLIENVILSITVKGAILVLALAGYPLIWAAVVADVGTCLIVIMNSMLLLQGTPNPEEKKKFRKSSPSSGNQKSGCNTSDCHTPLISNCCSSSVVTERCETQDCSSSGQVEPSTSKLCKNDKCTDLQCMGGISEGDGRSSNVVLGAGADTMPENSSDIIEKKEIFCSCKNLKDEYFRKDEHLGAGPEKSLSEIIIH</sequence>
<organism evidence="1 2">
    <name type="scientific">Rhododendron molle</name>
    <name type="common">Chinese azalea</name>
    <name type="synonym">Azalea mollis</name>
    <dbReference type="NCBI Taxonomy" id="49168"/>
    <lineage>
        <taxon>Eukaryota</taxon>
        <taxon>Viridiplantae</taxon>
        <taxon>Streptophyta</taxon>
        <taxon>Embryophyta</taxon>
        <taxon>Tracheophyta</taxon>
        <taxon>Spermatophyta</taxon>
        <taxon>Magnoliopsida</taxon>
        <taxon>eudicotyledons</taxon>
        <taxon>Gunneridae</taxon>
        <taxon>Pentapetalae</taxon>
        <taxon>asterids</taxon>
        <taxon>Ericales</taxon>
        <taxon>Ericaceae</taxon>
        <taxon>Ericoideae</taxon>
        <taxon>Rhodoreae</taxon>
        <taxon>Rhododendron</taxon>
    </lineage>
</organism>
<gene>
    <name evidence="1" type="ORF">RHMOL_Rhmol01G0122700</name>
</gene>
<evidence type="ECO:0000313" key="1">
    <source>
        <dbReference type="EMBL" id="KAI8571473.1"/>
    </source>
</evidence>
<keyword evidence="2" id="KW-1185">Reference proteome</keyword>
<reference evidence="1" key="1">
    <citation type="submission" date="2022-02" db="EMBL/GenBank/DDBJ databases">
        <title>Plant Genome Project.</title>
        <authorList>
            <person name="Zhang R.-G."/>
        </authorList>
    </citation>
    <scope>NUCLEOTIDE SEQUENCE</scope>
    <source>
        <strain evidence="1">AT1</strain>
    </source>
</reference>
<dbReference type="EMBL" id="CM046388">
    <property type="protein sequence ID" value="KAI8571473.1"/>
    <property type="molecule type" value="Genomic_DNA"/>
</dbReference>
<accession>A0ACC0Q0C3</accession>
<name>A0ACC0Q0C3_RHOML</name>
<evidence type="ECO:0000313" key="2">
    <source>
        <dbReference type="Proteomes" id="UP001062846"/>
    </source>
</evidence>
<protein>
    <submittedName>
        <fullName evidence="1">Uncharacterized protein</fullName>
    </submittedName>
</protein>
<proteinExistence type="predicted"/>